<dbReference type="PANTHER" id="PTHR42853">
    <property type="entry name" value="ACETYL-COENZYME A CARBOXYLASE CARBOXYL TRANSFERASE SUBUNIT ALPHA"/>
    <property type="match status" value="1"/>
</dbReference>
<dbReference type="EMBL" id="CP138858">
    <property type="protein sequence ID" value="WPJ95505.1"/>
    <property type="molecule type" value="Genomic_DNA"/>
</dbReference>
<proteinExistence type="inferred from homology"/>
<dbReference type="NCBIfam" id="NF041504">
    <property type="entry name" value="AccA_sub"/>
    <property type="match status" value="1"/>
</dbReference>
<keyword evidence="8 10" id="KW-0275">Fatty acid biosynthesis</keyword>
<dbReference type="InterPro" id="IPR011763">
    <property type="entry name" value="COA_CT_C"/>
</dbReference>
<organism evidence="12 13">
    <name type="scientific">Coraliomargarita algicola</name>
    <dbReference type="NCBI Taxonomy" id="3092156"/>
    <lineage>
        <taxon>Bacteria</taxon>
        <taxon>Pseudomonadati</taxon>
        <taxon>Verrucomicrobiota</taxon>
        <taxon>Opitutia</taxon>
        <taxon>Puniceicoccales</taxon>
        <taxon>Coraliomargaritaceae</taxon>
        <taxon>Coraliomargarita</taxon>
    </lineage>
</organism>
<dbReference type="Proteomes" id="UP001324993">
    <property type="component" value="Chromosome"/>
</dbReference>
<keyword evidence="3 10" id="KW-0808">Transferase</keyword>
<reference evidence="12 13" key="1">
    <citation type="submission" date="2023-11" db="EMBL/GenBank/DDBJ databases">
        <title>Coraliomargarita sp. nov., isolated from marine algae.</title>
        <authorList>
            <person name="Lee J.K."/>
            <person name="Baek J.H."/>
            <person name="Kim J.M."/>
            <person name="Choi D.G."/>
            <person name="Jeon C.O."/>
        </authorList>
    </citation>
    <scope>NUCLEOTIDE SEQUENCE [LARGE SCALE GENOMIC DNA]</scope>
    <source>
        <strain evidence="12 13">J2-16</strain>
    </source>
</reference>
<keyword evidence="12" id="KW-0436">Ligase</keyword>
<comment type="catalytic activity">
    <reaction evidence="9 10">
        <text>N(6)-carboxybiotinyl-L-lysyl-[protein] + acetyl-CoA = N(6)-biotinyl-L-lysyl-[protein] + malonyl-CoA</text>
        <dbReference type="Rhea" id="RHEA:54728"/>
        <dbReference type="Rhea" id="RHEA-COMP:10505"/>
        <dbReference type="Rhea" id="RHEA-COMP:10506"/>
        <dbReference type="ChEBI" id="CHEBI:57288"/>
        <dbReference type="ChEBI" id="CHEBI:57384"/>
        <dbReference type="ChEBI" id="CHEBI:83144"/>
        <dbReference type="ChEBI" id="CHEBI:83145"/>
        <dbReference type="EC" id="2.1.3.15"/>
    </reaction>
</comment>
<keyword evidence="13" id="KW-1185">Reference proteome</keyword>
<protein>
    <recommendedName>
        <fullName evidence="10">Acetyl-coenzyme A carboxylase carboxyl transferase subunit alpha</fullName>
        <shortName evidence="10">ACCase subunit alpha</shortName>
        <shortName evidence="10">Acetyl-CoA carboxylase carboxyltransferase subunit alpha</shortName>
        <ecNumber evidence="10">2.1.3.15</ecNumber>
    </recommendedName>
</protein>
<evidence type="ECO:0000256" key="1">
    <source>
        <dbReference type="ARBA" id="ARBA00004956"/>
    </source>
</evidence>
<sequence>MEDVTYTLEFEKPLRELEKQLITLNQVSKESKVDVTSEIEAIEAKIEKTKMEIYSNLTPWQRVQLSRHPKRPYSLDYIEAIFTDFEELHGDRRFREDAAIVGGPAFLDGEPVMVLGQQKGRNTRDNLKRNFGCPHPEGYRKAMRLMEMAEKFGMPVVTFVDTPGAYPGIGAEERHVAEAIAVNIRDMSALKVPIVTIVIGEGGSGGALGMAVADEVMILENGYYSVISPEGCAAILWKDRAAAPQAADALKFSPEYLAKFGVVDRVISEPTGGAHRDYESAANSLKEAIVDSLTRLKKKSLKKLLEDRYTRFRNLGEFADSAATAKA</sequence>
<dbReference type="Gene3D" id="3.90.226.10">
    <property type="entry name" value="2-enoyl-CoA Hydratase, Chain A, domain 1"/>
    <property type="match status" value="1"/>
</dbReference>
<comment type="function">
    <text evidence="10">Component of the acetyl coenzyme A carboxylase (ACC) complex. First, biotin carboxylase catalyzes the carboxylation of biotin on its carrier protein (BCCP) and then the CO(2) group is transferred by the carboxyltransferase to acetyl-CoA to form malonyl-CoA.</text>
</comment>
<dbReference type="GO" id="GO:0003989">
    <property type="term" value="F:acetyl-CoA carboxylase activity"/>
    <property type="evidence" value="ECO:0007669"/>
    <property type="project" value="UniProtKB-EC"/>
</dbReference>
<keyword evidence="4 10" id="KW-0547">Nucleotide-binding</keyword>
<keyword evidence="5 10" id="KW-0276">Fatty acid metabolism</keyword>
<evidence type="ECO:0000256" key="4">
    <source>
        <dbReference type="ARBA" id="ARBA00022741"/>
    </source>
</evidence>
<evidence type="ECO:0000313" key="13">
    <source>
        <dbReference type="Proteomes" id="UP001324993"/>
    </source>
</evidence>
<evidence type="ECO:0000256" key="5">
    <source>
        <dbReference type="ARBA" id="ARBA00022832"/>
    </source>
</evidence>
<keyword evidence="6 10" id="KW-0067">ATP-binding</keyword>
<evidence type="ECO:0000256" key="8">
    <source>
        <dbReference type="ARBA" id="ARBA00023160"/>
    </source>
</evidence>
<evidence type="ECO:0000256" key="2">
    <source>
        <dbReference type="ARBA" id="ARBA00022516"/>
    </source>
</evidence>
<comment type="pathway">
    <text evidence="1 10">Lipid metabolism; malonyl-CoA biosynthesis; malonyl-CoA from acetyl-CoA: step 1/1.</text>
</comment>
<comment type="subunit">
    <text evidence="10">Acetyl-CoA carboxylase is a heterohexamer composed of biotin carboxyl carrier protein (AccB), biotin carboxylase (AccC) and two subunits each of ACCase subunit alpha (AccA) and ACCase subunit beta (AccD).</text>
</comment>
<name>A0ABZ0RH50_9BACT</name>
<dbReference type="RefSeq" id="WP_319832384.1">
    <property type="nucleotide sequence ID" value="NZ_CP138858.1"/>
</dbReference>
<evidence type="ECO:0000256" key="6">
    <source>
        <dbReference type="ARBA" id="ARBA00022840"/>
    </source>
</evidence>
<feature type="domain" description="CoA carboxyltransferase C-terminal" evidence="11">
    <location>
        <begin position="34"/>
        <end position="295"/>
    </location>
</feature>
<dbReference type="InterPro" id="IPR029045">
    <property type="entry name" value="ClpP/crotonase-like_dom_sf"/>
</dbReference>
<comment type="similarity">
    <text evidence="10">Belongs to the AccA family.</text>
</comment>
<dbReference type="SUPFAM" id="SSF52096">
    <property type="entry name" value="ClpP/crotonase"/>
    <property type="match status" value="1"/>
</dbReference>
<keyword evidence="2 10" id="KW-0444">Lipid biosynthesis</keyword>
<dbReference type="Pfam" id="PF03255">
    <property type="entry name" value="ACCA"/>
    <property type="match status" value="1"/>
</dbReference>
<dbReference type="HAMAP" id="MF_00823">
    <property type="entry name" value="AcetylCoA_CT_alpha"/>
    <property type="match status" value="1"/>
</dbReference>
<evidence type="ECO:0000256" key="3">
    <source>
        <dbReference type="ARBA" id="ARBA00022679"/>
    </source>
</evidence>
<keyword evidence="10" id="KW-0963">Cytoplasm</keyword>
<dbReference type="EC" id="2.1.3.15" evidence="10"/>
<gene>
    <name evidence="10" type="primary">accA</name>
    <name evidence="12" type="ORF">SH580_18980</name>
</gene>
<dbReference type="PANTHER" id="PTHR42853:SF3">
    <property type="entry name" value="ACETYL-COENZYME A CARBOXYLASE CARBOXYL TRANSFERASE SUBUNIT ALPHA, CHLOROPLASTIC"/>
    <property type="match status" value="1"/>
</dbReference>
<evidence type="ECO:0000256" key="9">
    <source>
        <dbReference type="ARBA" id="ARBA00049152"/>
    </source>
</evidence>
<evidence type="ECO:0000256" key="7">
    <source>
        <dbReference type="ARBA" id="ARBA00023098"/>
    </source>
</evidence>
<comment type="subcellular location">
    <subcellularLocation>
        <location evidence="10">Cytoplasm</location>
    </subcellularLocation>
</comment>
<dbReference type="NCBIfam" id="TIGR00513">
    <property type="entry name" value="accA"/>
    <property type="match status" value="1"/>
</dbReference>
<accession>A0ABZ0RH50</accession>
<dbReference type="InterPro" id="IPR001095">
    <property type="entry name" value="Acetyl_CoA_COase_a_su"/>
</dbReference>
<dbReference type="NCBIfam" id="NF004344">
    <property type="entry name" value="PRK05724.1"/>
    <property type="match status" value="1"/>
</dbReference>
<dbReference type="PRINTS" id="PR01069">
    <property type="entry name" value="ACCCTRFRASEA"/>
</dbReference>
<evidence type="ECO:0000259" key="11">
    <source>
        <dbReference type="PROSITE" id="PS50989"/>
    </source>
</evidence>
<dbReference type="PROSITE" id="PS50989">
    <property type="entry name" value="COA_CT_CTER"/>
    <property type="match status" value="1"/>
</dbReference>
<evidence type="ECO:0000313" key="12">
    <source>
        <dbReference type="EMBL" id="WPJ95505.1"/>
    </source>
</evidence>
<keyword evidence="7 10" id="KW-0443">Lipid metabolism</keyword>
<evidence type="ECO:0000256" key="10">
    <source>
        <dbReference type="HAMAP-Rule" id="MF_00823"/>
    </source>
</evidence>